<reference evidence="3 4" key="1">
    <citation type="journal article" date="2021" name="Nat. Plants">
        <title>The Taxus genome provides insights into paclitaxel biosynthesis.</title>
        <authorList>
            <person name="Xiong X."/>
            <person name="Gou J."/>
            <person name="Liao Q."/>
            <person name="Li Y."/>
            <person name="Zhou Q."/>
            <person name="Bi G."/>
            <person name="Li C."/>
            <person name="Du R."/>
            <person name="Wang X."/>
            <person name="Sun T."/>
            <person name="Guo L."/>
            <person name="Liang H."/>
            <person name="Lu P."/>
            <person name="Wu Y."/>
            <person name="Zhang Z."/>
            <person name="Ro D.K."/>
            <person name="Shang Y."/>
            <person name="Huang S."/>
            <person name="Yan J."/>
        </authorList>
    </citation>
    <scope>NUCLEOTIDE SEQUENCE [LARGE SCALE GENOMIC DNA]</scope>
    <source>
        <strain evidence="3">Ta-2019</strain>
    </source>
</reference>
<organism evidence="3 4">
    <name type="scientific">Taxus chinensis</name>
    <name type="common">Chinese yew</name>
    <name type="synonym">Taxus wallichiana var. chinensis</name>
    <dbReference type="NCBI Taxonomy" id="29808"/>
    <lineage>
        <taxon>Eukaryota</taxon>
        <taxon>Viridiplantae</taxon>
        <taxon>Streptophyta</taxon>
        <taxon>Embryophyta</taxon>
        <taxon>Tracheophyta</taxon>
        <taxon>Spermatophyta</taxon>
        <taxon>Pinopsida</taxon>
        <taxon>Pinidae</taxon>
        <taxon>Conifers II</taxon>
        <taxon>Cupressales</taxon>
        <taxon>Taxaceae</taxon>
        <taxon>Taxus</taxon>
    </lineage>
</organism>
<feature type="domain" description="Exportin-5 C-terminal" evidence="2">
    <location>
        <begin position="156"/>
        <end position="794"/>
    </location>
</feature>
<evidence type="ECO:0000313" key="3">
    <source>
        <dbReference type="EMBL" id="KAH9318681.1"/>
    </source>
</evidence>
<dbReference type="InterPro" id="IPR045065">
    <property type="entry name" value="XPO1/5"/>
</dbReference>
<dbReference type="Pfam" id="PF19273">
    <property type="entry name" value="Exportin-5"/>
    <property type="match status" value="2"/>
</dbReference>
<evidence type="ECO:0000313" key="4">
    <source>
        <dbReference type="Proteomes" id="UP000824469"/>
    </source>
</evidence>
<dbReference type="OMA" id="ICKGRAN"/>
<feature type="non-terminal residue" evidence="3">
    <location>
        <position position="803"/>
    </location>
</feature>
<protein>
    <recommendedName>
        <fullName evidence="2">Exportin-5 C-terminal domain-containing protein</fullName>
    </recommendedName>
</protein>
<dbReference type="PANTHER" id="PTHR11223">
    <property type="entry name" value="EXPORTIN 1/5"/>
    <property type="match status" value="1"/>
</dbReference>
<dbReference type="GO" id="GO:0005737">
    <property type="term" value="C:cytoplasm"/>
    <property type="evidence" value="ECO:0007669"/>
    <property type="project" value="TreeGrafter"/>
</dbReference>
<evidence type="ECO:0000256" key="1">
    <source>
        <dbReference type="SAM" id="SignalP"/>
    </source>
</evidence>
<dbReference type="PANTHER" id="PTHR11223:SF3">
    <property type="entry name" value="EXPORTIN-5"/>
    <property type="match status" value="1"/>
</dbReference>
<dbReference type="InterPro" id="IPR045478">
    <property type="entry name" value="Exportin-5_C"/>
</dbReference>
<feature type="domain" description="Exportin-5 C-terminal" evidence="2">
    <location>
        <begin position="1"/>
        <end position="148"/>
    </location>
</feature>
<gene>
    <name evidence="3" type="ORF">KI387_020450</name>
</gene>
<evidence type="ECO:0000259" key="2">
    <source>
        <dbReference type="Pfam" id="PF19273"/>
    </source>
</evidence>
<dbReference type="GO" id="GO:0003723">
    <property type="term" value="F:RNA binding"/>
    <property type="evidence" value="ECO:0007669"/>
    <property type="project" value="TreeGrafter"/>
</dbReference>
<dbReference type="Gene3D" id="1.25.10.10">
    <property type="entry name" value="Leucine-rich Repeat Variant"/>
    <property type="match status" value="1"/>
</dbReference>
<dbReference type="SUPFAM" id="SSF48371">
    <property type="entry name" value="ARM repeat"/>
    <property type="match status" value="1"/>
</dbReference>
<dbReference type="InterPro" id="IPR016024">
    <property type="entry name" value="ARM-type_fold"/>
</dbReference>
<feature type="signal peptide" evidence="1">
    <location>
        <begin position="1"/>
        <end position="30"/>
    </location>
</feature>
<dbReference type="GO" id="GO:0006611">
    <property type="term" value="P:protein export from nucleus"/>
    <property type="evidence" value="ECO:0007669"/>
    <property type="project" value="InterPro"/>
</dbReference>
<sequence length="803" mass="88741">MLGFLQHPKFALHFQSLPLWLFLLRESCSTLKTNEQAEGSGRSSLVGGASTTSGFVDKERKGVAIKISDDLCVIILDVAFQRMLKKNPSVGPALSNNSLEIWSDDFASKGEFSQYRGRLIEIIRLIAAQRPVIAASRISQRIEGMINLYLVGPIPSQLAGILQKLYSLNWTEPPHVEILGRLLDAMGPYLKHFPEAVGGVINKLFDLLNSLPIIQKGHTQDLIAVSMSRARLQICTSFIRIARAADTSLLPHMEHIAGVMSHLEVEGQLLRSEHNLLGEAFLIMASAAGSQQQQQILAWLLEPMSKQWLQMDWQNTYLSDPMGLVHLLTRGPNTSENELMWYVFHTVTFYERAVKRSGNKKPPHSASQESSVINTASAYVHPLASHLTWMLSPLLKLLRCIHSLWSQAILQALPRELRAALVISPAEQASLLGEVTSKSKGMVAGDGSQVDFNRSQNMESTENEIRNWLKGVRDSGYNLLGLATGIGDHFYNCVDSNFLVVALLENLEAMQFRHIRQLIHSVLAPFVKTCPTMSWEAWLGNFLPRLLGHCQKALSDSWNSLICKGRANVPDCCGDSSAPDLKAEVMEEKLLRDLTRETCALLAALASPGANKSLPSSEQLEQLSRMESSPIIDTEKIASESLIGFLFRHNDAAIPALQICVKAFSWPDSESVAKAVLFCGSVVMFSVSMNNFELQEFVAKDLFEAVIQGLTLESNAMIHAELVGLCREIFVHLSNRHPAPRKVLLSQLSVTPDALSAFETALLKTSSIKEQKQHMKSLLLSSAGSQLKALLAQKNTKVITNVT</sequence>
<keyword evidence="1" id="KW-0732">Signal</keyword>
<keyword evidence="4" id="KW-1185">Reference proteome</keyword>
<dbReference type="AlphaFoldDB" id="A0AA38LC94"/>
<dbReference type="GO" id="GO:0005634">
    <property type="term" value="C:nucleus"/>
    <property type="evidence" value="ECO:0007669"/>
    <property type="project" value="TreeGrafter"/>
</dbReference>
<accession>A0AA38LC94</accession>
<name>A0AA38LC94_TAXCH</name>
<dbReference type="Proteomes" id="UP000824469">
    <property type="component" value="Unassembled WGS sequence"/>
</dbReference>
<dbReference type="InterPro" id="IPR011989">
    <property type="entry name" value="ARM-like"/>
</dbReference>
<proteinExistence type="predicted"/>
<comment type="caution">
    <text evidence="3">The sequence shown here is derived from an EMBL/GenBank/DDBJ whole genome shotgun (WGS) entry which is preliminary data.</text>
</comment>
<dbReference type="GO" id="GO:0006405">
    <property type="term" value="P:RNA export from nucleus"/>
    <property type="evidence" value="ECO:0007669"/>
    <property type="project" value="TreeGrafter"/>
</dbReference>
<dbReference type="EMBL" id="JAHRHJ020000004">
    <property type="protein sequence ID" value="KAH9318681.1"/>
    <property type="molecule type" value="Genomic_DNA"/>
</dbReference>
<dbReference type="GO" id="GO:0042565">
    <property type="term" value="C:RNA nuclear export complex"/>
    <property type="evidence" value="ECO:0007669"/>
    <property type="project" value="TreeGrafter"/>
</dbReference>
<dbReference type="GO" id="GO:0005049">
    <property type="term" value="F:nuclear export signal receptor activity"/>
    <property type="evidence" value="ECO:0007669"/>
    <property type="project" value="InterPro"/>
</dbReference>
<feature type="chain" id="PRO_5041314386" description="Exportin-5 C-terminal domain-containing protein" evidence="1">
    <location>
        <begin position="31"/>
        <end position="803"/>
    </location>
</feature>